<feature type="short sequence motif" description="GXSXG" evidence="4">
    <location>
        <begin position="40"/>
        <end position="44"/>
    </location>
</feature>
<dbReference type="GO" id="GO:0016787">
    <property type="term" value="F:hydrolase activity"/>
    <property type="evidence" value="ECO:0007669"/>
    <property type="project" value="UniProtKB-UniRule"/>
</dbReference>
<reference evidence="6" key="1">
    <citation type="submission" date="2020-10" db="EMBL/GenBank/DDBJ databases">
        <authorList>
            <person name="Gilroy R."/>
        </authorList>
    </citation>
    <scope>NUCLEOTIDE SEQUENCE</scope>
    <source>
        <strain evidence="6">CHK190-19873</strain>
    </source>
</reference>
<proteinExistence type="predicted"/>
<name>A0A9D1ER88_9FIRM</name>
<evidence type="ECO:0000313" key="7">
    <source>
        <dbReference type="Proteomes" id="UP000823935"/>
    </source>
</evidence>
<dbReference type="Gene3D" id="3.40.1090.10">
    <property type="entry name" value="Cytosolic phospholipase A2 catalytic domain"/>
    <property type="match status" value="2"/>
</dbReference>
<evidence type="ECO:0000256" key="2">
    <source>
        <dbReference type="ARBA" id="ARBA00022963"/>
    </source>
</evidence>
<organism evidence="6 7">
    <name type="scientific">Candidatus Limivivens intestinipullorum</name>
    <dbReference type="NCBI Taxonomy" id="2840858"/>
    <lineage>
        <taxon>Bacteria</taxon>
        <taxon>Bacillati</taxon>
        <taxon>Bacillota</taxon>
        <taxon>Clostridia</taxon>
        <taxon>Lachnospirales</taxon>
        <taxon>Lachnospiraceae</taxon>
        <taxon>Lachnospiraceae incertae sedis</taxon>
        <taxon>Candidatus Limivivens</taxon>
    </lineage>
</organism>
<dbReference type="InterPro" id="IPR016035">
    <property type="entry name" value="Acyl_Trfase/lysoPLipase"/>
</dbReference>
<feature type="short sequence motif" description="DGA/G" evidence="4">
    <location>
        <begin position="165"/>
        <end position="167"/>
    </location>
</feature>
<dbReference type="Proteomes" id="UP000823935">
    <property type="component" value="Unassembled WGS sequence"/>
</dbReference>
<dbReference type="PANTHER" id="PTHR14226:SF25">
    <property type="entry name" value="PHOSPHOESTERASE"/>
    <property type="match status" value="1"/>
</dbReference>
<gene>
    <name evidence="6" type="ORF">IAB44_04065</name>
</gene>
<dbReference type="AlphaFoldDB" id="A0A9D1ER88"/>
<feature type="active site" description="Proton acceptor" evidence="4">
    <location>
        <position position="165"/>
    </location>
</feature>
<keyword evidence="3 4" id="KW-0443">Lipid metabolism</keyword>
<evidence type="ECO:0000256" key="4">
    <source>
        <dbReference type="PROSITE-ProRule" id="PRU01161"/>
    </source>
</evidence>
<dbReference type="EMBL" id="DVIQ01000022">
    <property type="protein sequence ID" value="HIS30714.1"/>
    <property type="molecule type" value="Genomic_DNA"/>
</dbReference>
<protein>
    <submittedName>
        <fullName evidence="6">Patatin family protein</fullName>
    </submittedName>
</protein>
<accession>A0A9D1ER88</accession>
<dbReference type="CDD" id="cd07208">
    <property type="entry name" value="Pat_hypo_Ecoli_yjju_like"/>
    <property type="match status" value="1"/>
</dbReference>
<evidence type="ECO:0000313" key="6">
    <source>
        <dbReference type="EMBL" id="HIS30714.1"/>
    </source>
</evidence>
<dbReference type="InterPro" id="IPR037483">
    <property type="entry name" value="YjjU-like"/>
</dbReference>
<feature type="domain" description="PNPLA" evidence="5">
    <location>
        <begin position="9"/>
        <end position="178"/>
    </location>
</feature>
<evidence type="ECO:0000259" key="5">
    <source>
        <dbReference type="PROSITE" id="PS51635"/>
    </source>
</evidence>
<dbReference type="InterPro" id="IPR050301">
    <property type="entry name" value="NTE"/>
</dbReference>
<dbReference type="GO" id="GO:0016042">
    <property type="term" value="P:lipid catabolic process"/>
    <property type="evidence" value="ECO:0007669"/>
    <property type="project" value="UniProtKB-UniRule"/>
</dbReference>
<dbReference type="InterPro" id="IPR002641">
    <property type="entry name" value="PNPLA_dom"/>
</dbReference>
<comment type="caution">
    <text evidence="4">Lacks conserved residue(s) required for the propagation of feature annotation.</text>
</comment>
<keyword evidence="1 4" id="KW-0378">Hydrolase</keyword>
<dbReference type="PANTHER" id="PTHR14226">
    <property type="entry name" value="NEUROPATHY TARGET ESTERASE/SWISS CHEESE D.MELANOGASTER"/>
    <property type="match status" value="1"/>
</dbReference>
<comment type="caution">
    <text evidence="6">The sequence shown here is derived from an EMBL/GenBank/DDBJ whole genome shotgun (WGS) entry which is preliminary data.</text>
</comment>
<dbReference type="PROSITE" id="PS51635">
    <property type="entry name" value="PNPLA"/>
    <property type="match status" value="1"/>
</dbReference>
<dbReference type="InterPro" id="IPR045943">
    <property type="entry name" value="DUF6363"/>
</dbReference>
<reference evidence="6" key="2">
    <citation type="journal article" date="2021" name="PeerJ">
        <title>Extensive microbial diversity within the chicken gut microbiome revealed by metagenomics and culture.</title>
        <authorList>
            <person name="Gilroy R."/>
            <person name="Ravi A."/>
            <person name="Getino M."/>
            <person name="Pursley I."/>
            <person name="Horton D.L."/>
            <person name="Alikhan N.F."/>
            <person name="Baker D."/>
            <person name="Gharbi K."/>
            <person name="Hall N."/>
            <person name="Watson M."/>
            <person name="Adriaenssens E.M."/>
            <person name="Foster-Nyarko E."/>
            <person name="Jarju S."/>
            <person name="Secka A."/>
            <person name="Antonio M."/>
            <person name="Oren A."/>
            <person name="Chaudhuri R.R."/>
            <person name="La Ragione R."/>
            <person name="Hildebrand F."/>
            <person name="Pallen M.J."/>
        </authorList>
    </citation>
    <scope>NUCLEOTIDE SEQUENCE</scope>
    <source>
        <strain evidence="6">CHK190-19873</strain>
    </source>
</reference>
<dbReference type="SUPFAM" id="SSF52151">
    <property type="entry name" value="FabD/lysophospholipase-like"/>
    <property type="match status" value="1"/>
</dbReference>
<feature type="active site" description="Nucleophile" evidence="4">
    <location>
        <position position="42"/>
    </location>
</feature>
<evidence type="ECO:0000256" key="1">
    <source>
        <dbReference type="ARBA" id="ARBA00022801"/>
    </source>
</evidence>
<dbReference type="Pfam" id="PF01734">
    <property type="entry name" value="Patatin"/>
    <property type="match status" value="1"/>
</dbReference>
<evidence type="ECO:0000256" key="3">
    <source>
        <dbReference type="ARBA" id="ARBA00023098"/>
    </source>
</evidence>
<sequence length="288" mass="32398">MKQKKKTGLVVEGGGMKCAYNAGILDAFLDEGISFDYCIGVSGGAGNLVTYLAGQKGRNLRFFTEHIHDKEYFGLKSLLKTGNLFGLSYIYGTLTNSGGRDPLDFAALMRNPAEYQAVVTNAGTGKPEYYGKERMAQDDYRLIMASSAIPAACRPVEMNGELYYDGGISDAIPVQHALEEGCGRLVVLLSKNRDYVRKPQEMRFLYSRLCRKYPRIVEAIDRRHITYNENLKQVFSMEKQGIAFVFAPSETIHVGTYSMDEKAELALYNLGIKDFRSRREGLKWFLHE</sequence>
<keyword evidence="2 4" id="KW-0442">Lipid degradation</keyword>
<dbReference type="Pfam" id="PF19890">
    <property type="entry name" value="DUF6363"/>
    <property type="match status" value="1"/>
</dbReference>